<protein>
    <recommendedName>
        <fullName evidence="4">EF-hand domain-containing protein</fullName>
    </recommendedName>
</protein>
<feature type="domain" description="EF-hand" evidence="4">
    <location>
        <begin position="114"/>
        <end position="149"/>
    </location>
</feature>
<dbReference type="PROSITE" id="PS50222">
    <property type="entry name" value="EF_HAND_2"/>
    <property type="match status" value="4"/>
</dbReference>
<evidence type="ECO:0000256" key="3">
    <source>
        <dbReference type="SAM" id="MobiDB-lite"/>
    </source>
</evidence>
<dbReference type="Gene3D" id="1.10.238.10">
    <property type="entry name" value="EF-hand"/>
    <property type="match status" value="4"/>
</dbReference>
<organism evidence="5 6">
    <name type="scientific">Durusdinium trenchii</name>
    <dbReference type="NCBI Taxonomy" id="1381693"/>
    <lineage>
        <taxon>Eukaryota</taxon>
        <taxon>Sar</taxon>
        <taxon>Alveolata</taxon>
        <taxon>Dinophyceae</taxon>
        <taxon>Suessiales</taxon>
        <taxon>Symbiodiniaceae</taxon>
        <taxon>Durusdinium</taxon>
    </lineage>
</organism>
<name>A0ABP0QN40_9DINO</name>
<feature type="region of interest" description="Disordered" evidence="3">
    <location>
        <begin position="480"/>
        <end position="510"/>
    </location>
</feature>
<dbReference type="Proteomes" id="UP001642484">
    <property type="component" value="Unassembled WGS sequence"/>
</dbReference>
<evidence type="ECO:0000313" key="6">
    <source>
        <dbReference type="Proteomes" id="UP001642484"/>
    </source>
</evidence>
<comment type="caution">
    <text evidence="5">The sequence shown here is derived from an EMBL/GenBank/DDBJ whole genome shotgun (WGS) entry which is preliminary data.</text>
</comment>
<dbReference type="InterPro" id="IPR052591">
    <property type="entry name" value="CML21-like"/>
</dbReference>
<feature type="domain" description="EF-hand" evidence="4">
    <location>
        <begin position="202"/>
        <end position="237"/>
    </location>
</feature>
<keyword evidence="2" id="KW-0106">Calcium</keyword>
<dbReference type="CDD" id="cd00051">
    <property type="entry name" value="EFh"/>
    <property type="match status" value="3"/>
</dbReference>
<feature type="domain" description="EF-hand" evidence="4">
    <location>
        <begin position="288"/>
        <end position="323"/>
    </location>
</feature>
<evidence type="ECO:0000259" key="4">
    <source>
        <dbReference type="PROSITE" id="PS50222"/>
    </source>
</evidence>
<dbReference type="PROSITE" id="PS00018">
    <property type="entry name" value="EF_HAND_1"/>
    <property type="match status" value="3"/>
</dbReference>
<feature type="compositionally biased region" description="Basic and acidic residues" evidence="3">
    <location>
        <begin position="1"/>
        <end position="19"/>
    </location>
</feature>
<dbReference type="EMBL" id="CAXAMN010024639">
    <property type="protein sequence ID" value="CAK9088357.1"/>
    <property type="molecule type" value="Genomic_DNA"/>
</dbReference>
<evidence type="ECO:0000313" key="5">
    <source>
        <dbReference type="EMBL" id="CAK9088357.1"/>
    </source>
</evidence>
<dbReference type="Pfam" id="PF05517">
    <property type="entry name" value="p25-alpha"/>
    <property type="match status" value="1"/>
</dbReference>
<feature type="domain" description="EF-hand" evidence="4">
    <location>
        <begin position="326"/>
        <end position="358"/>
    </location>
</feature>
<feature type="region of interest" description="Disordered" evidence="3">
    <location>
        <begin position="1"/>
        <end position="103"/>
    </location>
</feature>
<keyword evidence="6" id="KW-1185">Reference proteome</keyword>
<evidence type="ECO:0000256" key="1">
    <source>
        <dbReference type="ARBA" id="ARBA00010994"/>
    </source>
</evidence>
<accession>A0ABP0QN40</accession>
<sequence>MRSGSKRDTWRLEEPESRTSTKRQTVHGDFERPFARSPSDDEELPVISRKTSKRNTWRKDDDDEALPVITRNTSKRNTWKKDDDEAPSLSRKSSRKRTLRQSFNQETVPIDMNDMENRIHEVFEMFDKDNSGELDMLELREALFSLNPQFSVTEVAFFCKWINETGNGDGLVSHKEFMDWLKAGTPAAQELSQIIIAETGSSTAARLRDLFKRFDKDGGGTLDLDEMSSVFRVLMPCLTFRDIALLMKELDTGGDEKVSRMEFLAWLQKGSPKALEVKKEIIATTGIRWEQRIRRAFQTYDIDNSGLMDMGAMAMALRNLGSLTNEEVRNVCADLDKSKDHRISYAEFRAWIKNGMGSREIEKAKAILAPSDSDGLEAVFYNFCGAGKAELDGKSFMKLCEDCQLLDRKMGSAQVDLIFCDTRVKKKGQRTIDVVQFEVALELLAERTGVPKQDLRMEVLLKGKPDFRSSTGLQAFRKMAPATPKEGEGASARRSHTLRRLPGSLGAPRSEKKVEASKLWQVFNRHTAAGRCLWLIYAEKPKRPKSPPTGRASPRGAPPRPSEALRSLKKRANSMCPYHVLQCARSSCGFRVTEVGGSFCCQACEDQAGDQHDNTCLQVPVAGLSMDRSDRGYSDYHDFSVQLRKLLEEKVARATGEGDLCERTGL</sequence>
<dbReference type="Pfam" id="PF13499">
    <property type="entry name" value="EF-hand_7"/>
    <property type="match status" value="3"/>
</dbReference>
<evidence type="ECO:0000256" key="2">
    <source>
        <dbReference type="ARBA" id="ARBA00022837"/>
    </source>
</evidence>
<reference evidence="5 6" key="1">
    <citation type="submission" date="2024-02" db="EMBL/GenBank/DDBJ databases">
        <authorList>
            <person name="Chen Y."/>
            <person name="Shah S."/>
            <person name="Dougan E. K."/>
            <person name="Thang M."/>
            <person name="Chan C."/>
        </authorList>
    </citation>
    <scope>NUCLEOTIDE SEQUENCE [LARGE SCALE GENOMIC DNA]</scope>
</reference>
<comment type="similarity">
    <text evidence="1">Belongs to the TPPP family.</text>
</comment>
<dbReference type="InterPro" id="IPR008907">
    <property type="entry name" value="TPP/p25"/>
</dbReference>
<gene>
    <name evidence="5" type="ORF">CCMP2556_LOCUS42617</name>
</gene>
<dbReference type="PANTHER" id="PTHR23064">
    <property type="entry name" value="TROPONIN"/>
    <property type="match status" value="1"/>
</dbReference>
<dbReference type="SMART" id="SM00054">
    <property type="entry name" value="EFh"/>
    <property type="match status" value="5"/>
</dbReference>
<dbReference type="InterPro" id="IPR002048">
    <property type="entry name" value="EF_hand_dom"/>
</dbReference>
<dbReference type="InterPro" id="IPR011992">
    <property type="entry name" value="EF-hand-dom_pair"/>
</dbReference>
<feature type="region of interest" description="Disordered" evidence="3">
    <location>
        <begin position="543"/>
        <end position="564"/>
    </location>
</feature>
<dbReference type="SUPFAM" id="SSF47473">
    <property type="entry name" value="EF-hand"/>
    <property type="match status" value="3"/>
</dbReference>
<proteinExistence type="inferred from homology"/>
<dbReference type="InterPro" id="IPR018247">
    <property type="entry name" value="EF_Hand_1_Ca_BS"/>
</dbReference>